<dbReference type="Proteomes" id="UP000593565">
    <property type="component" value="Unassembled WGS sequence"/>
</dbReference>
<evidence type="ECO:0000256" key="2">
    <source>
        <dbReference type="SAM" id="MobiDB-lite"/>
    </source>
</evidence>
<dbReference type="InterPro" id="IPR052856">
    <property type="entry name" value="SOX30_TF"/>
</dbReference>
<dbReference type="AlphaFoldDB" id="A0A7J6A498"/>
<feature type="compositionally biased region" description="Acidic residues" evidence="2">
    <location>
        <begin position="400"/>
        <end position="417"/>
    </location>
</feature>
<proteinExistence type="predicted"/>
<dbReference type="PANTHER" id="PTHR47279">
    <property type="entry name" value="TRANSCRIPTION FACTOR SOX-30"/>
    <property type="match status" value="1"/>
</dbReference>
<evidence type="ECO:0000256" key="1">
    <source>
        <dbReference type="PROSITE-ProRule" id="PRU00267"/>
    </source>
</evidence>
<dbReference type="SMART" id="SM00398">
    <property type="entry name" value="HMG"/>
    <property type="match status" value="1"/>
</dbReference>
<feature type="region of interest" description="Disordered" evidence="2">
    <location>
        <begin position="344"/>
        <end position="443"/>
    </location>
</feature>
<evidence type="ECO:0000313" key="5">
    <source>
        <dbReference type="Proteomes" id="UP000593565"/>
    </source>
</evidence>
<dbReference type="PANTHER" id="PTHR47279:SF1">
    <property type="entry name" value="TRANSCRIPTION FACTOR SOX-30"/>
    <property type="match status" value="1"/>
</dbReference>
<keyword evidence="1" id="KW-0238">DNA-binding</keyword>
<gene>
    <name evidence="4" type="ORF">AMELA_G00209900</name>
</gene>
<feature type="domain" description="HMG box" evidence="3">
    <location>
        <begin position="143"/>
        <end position="211"/>
    </location>
</feature>
<dbReference type="GO" id="GO:0005634">
    <property type="term" value="C:nucleus"/>
    <property type="evidence" value="ECO:0007669"/>
    <property type="project" value="UniProtKB-UniRule"/>
</dbReference>
<dbReference type="Gene3D" id="1.10.30.10">
    <property type="entry name" value="High mobility group box domain"/>
    <property type="match status" value="1"/>
</dbReference>
<accession>A0A7J6A498</accession>
<dbReference type="GO" id="GO:0000981">
    <property type="term" value="F:DNA-binding transcription factor activity, RNA polymerase II-specific"/>
    <property type="evidence" value="ECO:0007669"/>
    <property type="project" value="TreeGrafter"/>
</dbReference>
<keyword evidence="5" id="KW-1185">Reference proteome</keyword>
<evidence type="ECO:0000259" key="3">
    <source>
        <dbReference type="PROSITE" id="PS50118"/>
    </source>
</evidence>
<dbReference type="PROSITE" id="PS50118">
    <property type="entry name" value="HMG_BOX_2"/>
    <property type="match status" value="1"/>
</dbReference>
<protein>
    <recommendedName>
        <fullName evidence="3">HMG box domain-containing protein</fullName>
    </recommendedName>
</protein>
<reference evidence="4 5" key="1">
    <citation type="submission" date="2020-02" db="EMBL/GenBank/DDBJ databases">
        <title>A chromosome-scale genome assembly of the black bullhead catfish (Ameiurus melas).</title>
        <authorList>
            <person name="Wen M."/>
            <person name="Zham M."/>
            <person name="Cabau C."/>
            <person name="Klopp C."/>
            <person name="Donnadieu C."/>
            <person name="Roques C."/>
            <person name="Bouchez O."/>
            <person name="Lampietro C."/>
            <person name="Jouanno E."/>
            <person name="Herpin A."/>
            <person name="Louis A."/>
            <person name="Berthelot C."/>
            <person name="Parey E."/>
            <person name="Roest-Crollius H."/>
            <person name="Braasch I."/>
            <person name="Postlethwait J."/>
            <person name="Robinson-Rechavi M."/>
            <person name="Echchiki A."/>
            <person name="Begum T."/>
            <person name="Montfort J."/>
            <person name="Schartl M."/>
            <person name="Bobe J."/>
            <person name="Guiguen Y."/>
        </authorList>
    </citation>
    <scope>NUCLEOTIDE SEQUENCE [LARGE SCALE GENOMIC DNA]</scope>
    <source>
        <strain evidence="4">M_S1</strain>
        <tissue evidence="4">Blood</tissue>
    </source>
</reference>
<dbReference type="InterPro" id="IPR036910">
    <property type="entry name" value="HMG_box_dom_sf"/>
</dbReference>
<keyword evidence="1" id="KW-0539">Nucleus</keyword>
<dbReference type="GO" id="GO:1990837">
    <property type="term" value="F:sequence-specific double-stranded DNA binding"/>
    <property type="evidence" value="ECO:0007669"/>
    <property type="project" value="TreeGrafter"/>
</dbReference>
<organism evidence="4 5">
    <name type="scientific">Ameiurus melas</name>
    <name type="common">Black bullhead</name>
    <name type="synonym">Silurus melas</name>
    <dbReference type="NCBI Taxonomy" id="219545"/>
    <lineage>
        <taxon>Eukaryota</taxon>
        <taxon>Metazoa</taxon>
        <taxon>Chordata</taxon>
        <taxon>Craniata</taxon>
        <taxon>Vertebrata</taxon>
        <taxon>Euteleostomi</taxon>
        <taxon>Actinopterygii</taxon>
        <taxon>Neopterygii</taxon>
        <taxon>Teleostei</taxon>
        <taxon>Ostariophysi</taxon>
        <taxon>Siluriformes</taxon>
        <taxon>Ictaluridae</taxon>
        <taxon>Ameiurus</taxon>
    </lineage>
</organism>
<feature type="DNA-binding region" description="HMG box" evidence="1">
    <location>
        <begin position="143"/>
        <end position="211"/>
    </location>
</feature>
<name>A0A7J6A498_AMEME</name>
<dbReference type="EMBL" id="JAAGNN010000018">
    <property type="protein sequence ID" value="KAF4077600.1"/>
    <property type="molecule type" value="Genomic_DNA"/>
</dbReference>
<feature type="compositionally biased region" description="Acidic residues" evidence="2">
    <location>
        <begin position="360"/>
        <end position="378"/>
    </location>
</feature>
<sequence length="443" mass="49574">MLRHLKRRAQRSFKKLEEQQTLLTEDNKTIQTLEYGKILEAEHGRNEFLIQEGETVPVKKTDNIANTPASPALVRSCKEVSSSWSFHPELEPRLTVAHAESVTPVTPVTRSVEVATEGVSFPQIPSGTDDYNTANYKNRKGYIKKPMNAYMVWVRTQWSSLCKANPNASFAEIGMLLGIRWKNLSEEQKKPYYAEARRLKQKHRKKFPDCVYNAETRKRGSPEVAPLDATSNTSPTVPLAHPQRSAPQNIPVASPRNSSLQYSARQTNPMFSVMDMPREVPPHGLVSGSCGQFPGLSRSQVPLSPGGVLVAPSCFPFVPPFYMPRLPFCHTRIMASIESLGHKHTATTPRTAQTSFNVSEVEDSDRENAEKDEEIDEVSEGHNKLNEPKGRRDEDYPCDREDDGNSTGDKDEDDNAYNDDACSGHNKQNGTEERNDEDEGSKG</sequence>
<evidence type="ECO:0000313" key="4">
    <source>
        <dbReference type="EMBL" id="KAF4077600.1"/>
    </source>
</evidence>
<dbReference type="Pfam" id="PF00505">
    <property type="entry name" value="HMG_box"/>
    <property type="match status" value="1"/>
</dbReference>
<feature type="region of interest" description="Disordered" evidence="2">
    <location>
        <begin position="217"/>
        <end position="261"/>
    </location>
</feature>
<feature type="compositionally biased region" description="Polar residues" evidence="2">
    <location>
        <begin position="346"/>
        <end position="358"/>
    </location>
</feature>
<dbReference type="InterPro" id="IPR009071">
    <property type="entry name" value="HMG_box_dom"/>
</dbReference>
<feature type="compositionally biased region" description="Acidic residues" evidence="2">
    <location>
        <begin position="434"/>
        <end position="443"/>
    </location>
</feature>
<dbReference type="SUPFAM" id="SSF47095">
    <property type="entry name" value="HMG-box"/>
    <property type="match status" value="1"/>
</dbReference>
<feature type="compositionally biased region" description="Basic and acidic residues" evidence="2">
    <location>
        <begin position="379"/>
        <end position="399"/>
    </location>
</feature>
<comment type="caution">
    <text evidence="4">The sequence shown here is derived from an EMBL/GenBank/DDBJ whole genome shotgun (WGS) entry which is preliminary data.</text>
</comment>